<sequence>MFSQYCWTETTIVSETGANNEFYDRKKIDRCGFLWLLNHIEFNGHQALLSSSRRSRGSASLAGPSYALQIPIDALWSQSGIRKTVGMLWIPSRPSVIRQCGETML</sequence>
<reference evidence="1" key="1">
    <citation type="submission" date="2014-11" db="EMBL/GenBank/DDBJ databases">
        <authorList>
            <person name="Amaro Gonzalez C."/>
        </authorList>
    </citation>
    <scope>NUCLEOTIDE SEQUENCE</scope>
</reference>
<proteinExistence type="predicted"/>
<dbReference type="AlphaFoldDB" id="A0A0E9XE97"/>
<reference evidence="1" key="2">
    <citation type="journal article" date="2015" name="Fish Shellfish Immunol.">
        <title>Early steps in the European eel (Anguilla anguilla)-Vibrio vulnificus interaction in the gills: Role of the RtxA13 toxin.</title>
        <authorList>
            <person name="Callol A."/>
            <person name="Pajuelo D."/>
            <person name="Ebbesson L."/>
            <person name="Teles M."/>
            <person name="MacKenzie S."/>
            <person name="Amaro C."/>
        </authorList>
    </citation>
    <scope>NUCLEOTIDE SEQUENCE</scope>
</reference>
<dbReference type="EMBL" id="GBXM01008407">
    <property type="protein sequence ID" value="JAI00171.1"/>
    <property type="molecule type" value="Transcribed_RNA"/>
</dbReference>
<protein>
    <submittedName>
        <fullName evidence="1">Uncharacterized protein</fullName>
    </submittedName>
</protein>
<evidence type="ECO:0000313" key="1">
    <source>
        <dbReference type="EMBL" id="JAI00171.1"/>
    </source>
</evidence>
<name>A0A0E9XE97_ANGAN</name>
<accession>A0A0E9XE97</accession>
<organism evidence="1">
    <name type="scientific">Anguilla anguilla</name>
    <name type="common">European freshwater eel</name>
    <name type="synonym">Muraena anguilla</name>
    <dbReference type="NCBI Taxonomy" id="7936"/>
    <lineage>
        <taxon>Eukaryota</taxon>
        <taxon>Metazoa</taxon>
        <taxon>Chordata</taxon>
        <taxon>Craniata</taxon>
        <taxon>Vertebrata</taxon>
        <taxon>Euteleostomi</taxon>
        <taxon>Actinopterygii</taxon>
        <taxon>Neopterygii</taxon>
        <taxon>Teleostei</taxon>
        <taxon>Anguilliformes</taxon>
        <taxon>Anguillidae</taxon>
        <taxon>Anguilla</taxon>
    </lineage>
</organism>